<dbReference type="PANTHER" id="PTHR15337">
    <property type="entry name" value="ANTERIOR GRADIENT PROTEIN-RELATED"/>
    <property type="match status" value="1"/>
</dbReference>
<keyword evidence="5" id="KW-1185">Reference proteome</keyword>
<proteinExistence type="predicted"/>
<dbReference type="InterPro" id="IPR051099">
    <property type="entry name" value="AGR/TXD"/>
</dbReference>
<dbReference type="Gene3D" id="3.40.30.10">
    <property type="entry name" value="Glutaredoxin"/>
    <property type="match status" value="1"/>
</dbReference>
<feature type="chain" id="PRO_5019359511" description="Thioredoxin domain-containing protein" evidence="2">
    <location>
        <begin position="20"/>
        <end position="162"/>
    </location>
</feature>
<organism evidence="4 5">
    <name type="scientific">Pelobium manganitolerans</name>
    <dbReference type="NCBI Taxonomy" id="1842495"/>
    <lineage>
        <taxon>Bacteria</taxon>
        <taxon>Pseudomonadati</taxon>
        <taxon>Bacteroidota</taxon>
        <taxon>Sphingobacteriia</taxon>
        <taxon>Sphingobacteriales</taxon>
        <taxon>Sphingobacteriaceae</taxon>
        <taxon>Pelobium</taxon>
    </lineage>
</organism>
<dbReference type="AlphaFoldDB" id="A0A419SBL3"/>
<reference evidence="4 5" key="1">
    <citation type="submission" date="2016-07" db="EMBL/GenBank/DDBJ databases">
        <title>Genome of Pelobium manganitolerans.</title>
        <authorList>
            <person name="Wu S."/>
            <person name="Wang G."/>
        </authorList>
    </citation>
    <scope>NUCLEOTIDE SEQUENCE [LARGE SCALE GENOMIC DNA]</scope>
    <source>
        <strain evidence="4 5">YS-25</strain>
    </source>
</reference>
<protein>
    <recommendedName>
        <fullName evidence="3">Thioredoxin domain-containing protein</fullName>
    </recommendedName>
</protein>
<accession>A0A419SBL3</accession>
<gene>
    <name evidence="4" type="ORF">BCY91_00810</name>
</gene>
<dbReference type="Proteomes" id="UP000283433">
    <property type="component" value="Unassembled WGS sequence"/>
</dbReference>
<dbReference type="PANTHER" id="PTHR15337:SF11">
    <property type="entry name" value="THIOREDOXIN DOMAIN-CONTAINING PROTEIN"/>
    <property type="match status" value="1"/>
</dbReference>
<feature type="domain" description="Thioredoxin" evidence="3">
    <location>
        <begin position="21"/>
        <end position="152"/>
    </location>
</feature>
<name>A0A419SBL3_9SPHI</name>
<evidence type="ECO:0000313" key="4">
    <source>
        <dbReference type="EMBL" id="RKD20198.1"/>
    </source>
</evidence>
<dbReference type="EMBL" id="MBTA01000001">
    <property type="protein sequence ID" value="RKD20198.1"/>
    <property type="molecule type" value="Genomic_DNA"/>
</dbReference>
<evidence type="ECO:0000259" key="3">
    <source>
        <dbReference type="PROSITE" id="PS51352"/>
    </source>
</evidence>
<dbReference type="SUPFAM" id="SSF52833">
    <property type="entry name" value="Thioredoxin-like"/>
    <property type="match status" value="1"/>
</dbReference>
<evidence type="ECO:0000256" key="2">
    <source>
        <dbReference type="SAM" id="SignalP"/>
    </source>
</evidence>
<sequence>MKKLVFLVWFSLIFGSVFAQEKVDIYHPEANAKQDITDALAKAKSEGKHVFLQIGGNWCIWCIRFNKLVTENAELKNLLSQNYVVVHVNYSKENKNEEVLASLGYPQRFGFPVFVVLDADGKRLHIQNSAYLEGGNGHNATLVSDFLKAWTPKAIDPATYKN</sequence>
<dbReference type="PROSITE" id="PS51352">
    <property type="entry name" value="THIOREDOXIN_2"/>
    <property type="match status" value="1"/>
</dbReference>
<dbReference type="RefSeq" id="WP_120180111.1">
    <property type="nucleotide sequence ID" value="NZ_MBTA01000001.1"/>
</dbReference>
<dbReference type="OrthoDB" id="195735at2"/>
<comment type="caution">
    <text evidence="4">The sequence shown here is derived from an EMBL/GenBank/DDBJ whole genome shotgun (WGS) entry which is preliminary data.</text>
</comment>
<evidence type="ECO:0000256" key="1">
    <source>
        <dbReference type="ARBA" id="ARBA00022729"/>
    </source>
</evidence>
<dbReference type="Pfam" id="PF13899">
    <property type="entry name" value="Thioredoxin_7"/>
    <property type="match status" value="1"/>
</dbReference>
<dbReference type="InterPro" id="IPR013766">
    <property type="entry name" value="Thioredoxin_domain"/>
</dbReference>
<dbReference type="InterPro" id="IPR036249">
    <property type="entry name" value="Thioredoxin-like_sf"/>
</dbReference>
<keyword evidence="1 2" id="KW-0732">Signal</keyword>
<feature type="signal peptide" evidence="2">
    <location>
        <begin position="1"/>
        <end position="19"/>
    </location>
</feature>
<evidence type="ECO:0000313" key="5">
    <source>
        <dbReference type="Proteomes" id="UP000283433"/>
    </source>
</evidence>